<dbReference type="Proteomes" id="UP000092528">
    <property type="component" value="Chromosome 1"/>
</dbReference>
<reference evidence="2 3" key="1">
    <citation type="submission" date="2016-07" db="EMBL/GenBank/DDBJ databases">
        <title>Genome sequencing of Vibrio scophthalmi strain VS-05, an isolated from Paralichthys olivaceus.</title>
        <authorList>
            <person name="Han H.-J."/>
        </authorList>
    </citation>
    <scope>NUCLEOTIDE SEQUENCE [LARGE SCALE GENOMIC DNA]</scope>
    <source>
        <strain evidence="2 3">VS-05</strain>
    </source>
</reference>
<dbReference type="AlphaFoldDB" id="A0A1C7FDN8"/>
<organism evidence="2 3">
    <name type="scientific">Vibrio scophthalmi</name>
    <dbReference type="NCBI Taxonomy" id="45658"/>
    <lineage>
        <taxon>Bacteria</taxon>
        <taxon>Pseudomonadati</taxon>
        <taxon>Pseudomonadota</taxon>
        <taxon>Gammaproteobacteria</taxon>
        <taxon>Vibrionales</taxon>
        <taxon>Vibrionaceae</taxon>
        <taxon>Vibrio</taxon>
    </lineage>
</organism>
<accession>A0A1C7FDN8</accession>
<dbReference type="EMBL" id="CP016414">
    <property type="protein sequence ID" value="ANU37484.1"/>
    <property type="molecule type" value="Genomic_DNA"/>
</dbReference>
<keyword evidence="1" id="KW-0732">Signal</keyword>
<proteinExistence type="predicted"/>
<sequence length="462" mass="50912">MKMVFLLVLSLFSTAVFADDEVIEYCEVNVKESFSINVNYGNVSDSLRVMQRKKPSTDKRFDDDVLYLTDKFNGSVIKLWANDEEDRDAIFYDSSIDEHDGVALRFDFVVTGHSGNKYIGDMIYYVEQAGAWVRKGTESLALSYTAHRARALYSHEIDEDNGDDLNGLHCSSGEPPVVNPPEFVLDICPYVPNTVQTNSIHQMSPGDPESIIPHGAMSINASGGNFVEVSNFKEEFFLSAAGINDCKFPDGTFGNCKITNELPVSNFPPALVWPSGNQGKDISCERGKDKNCNLKPGTYKDVTIKDGKTLVLQGGAYYFNELKFAEENVALKILGPTEIHYKKIMFEKSGVQVNAGANARPSEQLLIIGHGKDADFSPKDDADDIMINGYIYVEHLAESASNGFTFSAENNTLFGGVTANSIAISGKNNTIHATNDLNCFEPQTPKIARINIVPNNMYTEST</sequence>
<feature type="chain" id="PRO_5008885591" evidence="1">
    <location>
        <begin position="19"/>
        <end position="462"/>
    </location>
</feature>
<name>A0A1C7FDN8_9VIBR</name>
<keyword evidence="3" id="KW-1185">Reference proteome</keyword>
<evidence type="ECO:0000256" key="1">
    <source>
        <dbReference type="SAM" id="SignalP"/>
    </source>
</evidence>
<dbReference type="GeneID" id="96872619"/>
<dbReference type="STRING" id="45658.VSVS12_00604"/>
<evidence type="ECO:0000313" key="3">
    <source>
        <dbReference type="Proteomes" id="UP000092528"/>
    </source>
</evidence>
<gene>
    <name evidence="2" type="ORF">VSVS05_02389</name>
</gene>
<protein>
    <submittedName>
        <fullName evidence="2">Uncharacterized protein</fullName>
    </submittedName>
</protein>
<dbReference type="RefSeq" id="WP_065545724.1">
    <property type="nucleotide sequence ID" value="NZ_CP016414.1"/>
</dbReference>
<feature type="signal peptide" evidence="1">
    <location>
        <begin position="1"/>
        <end position="18"/>
    </location>
</feature>
<evidence type="ECO:0000313" key="2">
    <source>
        <dbReference type="EMBL" id="ANU37484.1"/>
    </source>
</evidence>